<dbReference type="InterPro" id="IPR000847">
    <property type="entry name" value="LysR_HTH_N"/>
</dbReference>
<evidence type="ECO:0000313" key="6">
    <source>
        <dbReference type="EMBL" id="WXB00630.1"/>
    </source>
</evidence>
<evidence type="ECO:0000256" key="1">
    <source>
        <dbReference type="ARBA" id="ARBA00009437"/>
    </source>
</evidence>
<dbReference type="SUPFAM" id="SSF46785">
    <property type="entry name" value="Winged helix' DNA-binding domain"/>
    <property type="match status" value="1"/>
</dbReference>
<feature type="domain" description="HTH lysR-type" evidence="5">
    <location>
        <begin position="1"/>
        <end position="58"/>
    </location>
</feature>
<accession>A0ABZ2KUG6</accession>
<evidence type="ECO:0000313" key="7">
    <source>
        <dbReference type="Proteomes" id="UP001374803"/>
    </source>
</evidence>
<protein>
    <submittedName>
        <fullName evidence="6">LysR family transcriptional regulator</fullName>
    </submittedName>
</protein>
<keyword evidence="2" id="KW-0805">Transcription regulation</keyword>
<dbReference type="Proteomes" id="UP001374803">
    <property type="component" value="Chromosome"/>
</dbReference>
<evidence type="ECO:0000256" key="3">
    <source>
        <dbReference type="ARBA" id="ARBA00023125"/>
    </source>
</evidence>
<dbReference type="InterPro" id="IPR005119">
    <property type="entry name" value="LysR_subst-bd"/>
</dbReference>
<dbReference type="SUPFAM" id="SSF53850">
    <property type="entry name" value="Periplasmic binding protein-like II"/>
    <property type="match status" value="1"/>
</dbReference>
<gene>
    <name evidence="6" type="ORF">LVJ94_27365</name>
</gene>
<evidence type="ECO:0000256" key="4">
    <source>
        <dbReference type="ARBA" id="ARBA00023163"/>
    </source>
</evidence>
<dbReference type="EMBL" id="CP089983">
    <property type="protein sequence ID" value="WXB00630.1"/>
    <property type="molecule type" value="Genomic_DNA"/>
</dbReference>
<dbReference type="PROSITE" id="PS50931">
    <property type="entry name" value="HTH_LYSR"/>
    <property type="match status" value="1"/>
</dbReference>
<reference evidence="6" key="1">
    <citation type="submission" date="2021-12" db="EMBL/GenBank/DDBJ databases">
        <title>Discovery of the Pendulisporaceae a myxobacterial family with distinct sporulation behavior and unique specialized metabolism.</title>
        <authorList>
            <person name="Garcia R."/>
            <person name="Popoff A."/>
            <person name="Bader C.D."/>
            <person name="Loehr J."/>
            <person name="Walesch S."/>
            <person name="Walt C."/>
            <person name="Boldt J."/>
            <person name="Bunk B."/>
            <person name="Haeckl F.J.F.P.J."/>
            <person name="Gunesch A.P."/>
            <person name="Birkelbach J."/>
            <person name="Nuebel U."/>
            <person name="Pietschmann T."/>
            <person name="Bach T."/>
            <person name="Mueller R."/>
        </authorList>
    </citation>
    <scope>NUCLEOTIDE SEQUENCE</scope>
    <source>
        <strain evidence="6">MSr11367</strain>
    </source>
</reference>
<dbReference type="Gene3D" id="3.40.190.290">
    <property type="match status" value="1"/>
</dbReference>
<evidence type="ECO:0000256" key="2">
    <source>
        <dbReference type="ARBA" id="ARBA00023015"/>
    </source>
</evidence>
<dbReference type="PANTHER" id="PTHR30126:SF40">
    <property type="entry name" value="HTH-TYPE TRANSCRIPTIONAL REGULATOR GLTR"/>
    <property type="match status" value="1"/>
</dbReference>
<dbReference type="Pfam" id="PF03466">
    <property type="entry name" value="LysR_substrate"/>
    <property type="match status" value="1"/>
</dbReference>
<name>A0ABZ2KUG6_9BACT</name>
<dbReference type="RefSeq" id="WP_394830232.1">
    <property type="nucleotide sequence ID" value="NZ_CP089929.1"/>
</dbReference>
<keyword evidence="4" id="KW-0804">Transcription</keyword>
<dbReference type="Pfam" id="PF00126">
    <property type="entry name" value="HTH_1"/>
    <property type="match status" value="1"/>
</dbReference>
<dbReference type="CDD" id="cd05466">
    <property type="entry name" value="PBP2_LTTR_substrate"/>
    <property type="match status" value="1"/>
</dbReference>
<dbReference type="PANTHER" id="PTHR30126">
    <property type="entry name" value="HTH-TYPE TRANSCRIPTIONAL REGULATOR"/>
    <property type="match status" value="1"/>
</dbReference>
<evidence type="ECO:0000259" key="5">
    <source>
        <dbReference type="PROSITE" id="PS50931"/>
    </source>
</evidence>
<keyword evidence="3" id="KW-0238">DNA-binding</keyword>
<dbReference type="InterPro" id="IPR036388">
    <property type="entry name" value="WH-like_DNA-bd_sf"/>
</dbReference>
<proteinExistence type="inferred from homology"/>
<organism evidence="6 7">
    <name type="scientific">Pendulispora rubella</name>
    <dbReference type="NCBI Taxonomy" id="2741070"/>
    <lineage>
        <taxon>Bacteria</taxon>
        <taxon>Pseudomonadati</taxon>
        <taxon>Myxococcota</taxon>
        <taxon>Myxococcia</taxon>
        <taxon>Myxococcales</taxon>
        <taxon>Sorangiineae</taxon>
        <taxon>Pendulisporaceae</taxon>
        <taxon>Pendulispora</taxon>
    </lineage>
</organism>
<comment type="similarity">
    <text evidence="1">Belongs to the LysR transcriptional regulatory family.</text>
</comment>
<dbReference type="PRINTS" id="PR00039">
    <property type="entry name" value="HTHLYSR"/>
</dbReference>
<keyword evidence="7" id="KW-1185">Reference proteome</keyword>
<sequence>MDPTRLRYFQAIARHGNLTAAARELRVSQPTLTVAVRSLEEHLKTTLLFRDRDGVRLTTTGKELLDYAGEILALIEQAEHRIGHAETEERGHYVIGASTLGTYFLPRFMRGFLRKAPGIELTLWYGSPEEIARAVVDRTVHFGLLALPLKHPELVLVELFADSTELFVAPRKGAKPVTAAAAHERVKQGPLMYLAALPTSTVLLAQLHERNLTPARRLPCGTLHLVKSLAQEDVGVAILPRRVATKVGEDPLVALHESLPFTRDRIHLAYRSDLHRTRAALLIKDELIAYGKRLKPLPRD</sequence>
<dbReference type="Gene3D" id="1.10.10.10">
    <property type="entry name" value="Winged helix-like DNA-binding domain superfamily/Winged helix DNA-binding domain"/>
    <property type="match status" value="1"/>
</dbReference>
<dbReference type="InterPro" id="IPR036390">
    <property type="entry name" value="WH_DNA-bd_sf"/>
</dbReference>